<feature type="transmembrane region" description="Helical" evidence="1">
    <location>
        <begin position="72"/>
        <end position="93"/>
    </location>
</feature>
<keyword evidence="3" id="KW-1185">Reference proteome</keyword>
<dbReference type="AlphaFoldDB" id="A0A934WVZ5"/>
<keyword evidence="1" id="KW-0472">Membrane</keyword>
<protein>
    <submittedName>
        <fullName evidence="2">Uncharacterized protein</fullName>
    </submittedName>
</protein>
<evidence type="ECO:0000313" key="2">
    <source>
        <dbReference type="EMBL" id="MBK6263947.1"/>
    </source>
</evidence>
<feature type="transmembrane region" description="Helical" evidence="1">
    <location>
        <begin position="48"/>
        <end position="66"/>
    </location>
</feature>
<name>A0A934WVZ5_9BACT</name>
<feature type="transmembrane region" description="Helical" evidence="1">
    <location>
        <begin position="154"/>
        <end position="172"/>
    </location>
</feature>
<reference evidence="2" key="1">
    <citation type="submission" date="2021-01" db="EMBL/GenBank/DDBJ databases">
        <title>Marivirga aurantiaca sp. nov., isolated from intertidal surface sediments.</title>
        <authorList>
            <person name="Zhang M."/>
        </authorList>
    </citation>
    <scope>NUCLEOTIDE SEQUENCE</scope>
    <source>
        <strain evidence="2">S37H4</strain>
    </source>
</reference>
<proteinExistence type="predicted"/>
<gene>
    <name evidence="2" type="ORF">JKA74_02770</name>
</gene>
<keyword evidence="1" id="KW-0812">Transmembrane</keyword>
<dbReference type="EMBL" id="JAEQBW010000001">
    <property type="protein sequence ID" value="MBK6263947.1"/>
    <property type="molecule type" value="Genomic_DNA"/>
</dbReference>
<sequence>MNESELKNIWKSYDSKIEKVLAINKQQLHELQSEKAGSKIQSFIRNHILVMLLGLVWIFFLSFLVYHTRDNIYFTISVGAIILFNVFAVLLYLRHIIILSQIDISESITATQQKLAQVYTSYTQAGRVLLLQAPFFCTWWYTEELVQNGGVVLWSIQIVVVAFFSFLAIYLFRKLSMKNPSDKWRKLSNKHFGAEKLQKAMDFLKEIEDYKKEDK</sequence>
<evidence type="ECO:0000256" key="1">
    <source>
        <dbReference type="SAM" id="Phobius"/>
    </source>
</evidence>
<dbReference type="RefSeq" id="WP_201429627.1">
    <property type="nucleotide sequence ID" value="NZ_JAEQBW010000001.1"/>
</dbReference>
<dbReference type="Proteomes" id="UP000611723">
    <property type="component" value="Unassembled WGS sequence"/>
</dbReference>
<keyword evidence="1" id="KW-1133">Transmembrane helix</keyword>
<organism evidence="2 3">
    <name type="scientific">Marivirga aurantiaca</name>
    <dbReference type="NCBI Taxonomy" id="2802615"/>
    <lineage>
        <taxon>Bacteria</taxon>
        <taxon>Pseudomonadati</taxon>
        <taxon>Bacteroidota</taxon>
        <taxon>Cytophagia</taxon>
        <taxon>Cytophagales</taxon>
        <taxon>Marivirgaceae</taxon>
        <taxon>Marivirga</taxon>
    </lineage>
</organism>
<accession>A0A934WVZ5</accession>
<evidence type="ECO:0000313" key="3">
    <source>
        <dbReference type="Proteomes" id="UP000611723"/>
    </source>
</evidence>
<comment type="caution">
    <text evidence="2">The sequence shown here is derived from an EMBL/GenBank/DDBJ whole genome shotgun (WGS) entry which is preliminary data.</text>
</comment>